<dbReference type="AlphaFoldDB" id="A0A9I9DXP8"/>
<dbReference type="EnsemblPlants" id="MELO3C025815.2.1">
    <property type="protein sequence ID" value="MELO3C025815.2.1"/>
    <property type="gene ID" value="MELO3C025815.2"/>
</dbReference>
<evidence type="ECO:0008006" key="3">
    <source>
        <dbReference type="Google" id="ProtNLM"/>
    </source>
</evidence>
<feature type="region of interest" description="Disordered" evidence="1">
    <location>
        <begin position="102"/>
        <end position="209"/>
    </location>
</feature>
<accession>A0A9I9DXP8</accession>
<evidence type="ECO:0000313" key="2">
    <source>
        <dbReference type="EnsemblPlants" id="MELO3C025815.2.1"/>
    </source>
</evidence>
<organism evidence="2">
    <name type="scientific">Cucumis melo</name>
    <name type="common">Muskmelon</name>
    <dbReference type="NCBI Taxonomy" id="3656"/>
    <lineage>
        <taxon>Eukaryota</taxon>
        <taxon>Viridiplantae</taxon>
        <taxon>Streptophyta</taxon>
        <taxon>Embryophyta</taxon>
        <taxon>Tracheophyta</taxon>
        <taxon>Spermatophyta</taxon>
        <taxon>Magnoliopsida</taxon>
        <taxon>eudicotyledons</taxon>
        <taxon>Gunneridae</taxon>
        <taxon>Pentapetalae</taxon>
        <taxon>rosids</taxon>
        <taxon>fabids</taxon>
        <taxon>Cucurbitales</taxon>
        <taxon>Cucurbitaceae</taxon>
        <taxon>Benincaseae</taxon>
        <taxon>Cucumis</taxon>
    </lineage>
</organism>
<reference evidence="2" key="1">
    <citation type="submission" date="2023-03" db="UniProtKB">
        <authorList>
            <consortium name="EnsemblPlants"/>
        </authorList>
    </citation>
    <scope>IDENTIFICATION</scope>
</reference>
<protein>
    <recommendedName>
        <fullName evidence="3">Flocculation protein FLO11-like</fullName>
    </recommendedName>
</protein>
<evidence type="ECO:0000256" key="1">
    <source>
        <dbReference type="SAM" id="MobiDB-lite"/>
    </source>
</evidence>
<feature type="region of interest" description="Disordered" evidence="1">
    <location>
        <begin position="1"/>
        <end position="62"/>
    </location>
</feature>
<proteinExistence type="predicted"/>
<feature type="compositionally biased region" description="Low complexity" evidence="1">
    <location>
        <begin position="43"/>
        <end position="62"/>
    </location>
</feature>
<feature type="compositionally biased region" description="Polar residues" evidence="1">
    <location>
        <begin position="171"/>
        <end position="189"/>
    </location>
</feature>
<dbReference type="Gramene" id="MELO3C025815.2.1">
    <property type="protein sequence ID" value="MELO3C025815.2.1"/>
    <property type="gene ID" value="MELO3C025815.2"/>
</dbReference>
<name>A0A9I9DXP8_CUCME</name>
<feature type="compositionally biased region" description="Basic residues" evidence="1">
    <location>
        <begin position="15"/>
        <end position="26"/>
    </location>
</feature>
<sequence>MAPSPPKTATTTKGKCYKGQHSVHARRSPDPVSLVTIKKEVSKVSPSRTSHSSTSSSMSRSKVSVETVVLDSNFFDGTDNVILSTLFRCKARYRTDLSPTPLHLNQVLHSPSRPASPLKDVPSQSMDYASLPTDDDDASDDTDKNYIVVTEDTLAPKEFTTSTEDHISPPDNRTSEPQSTEGPSESSILMSPPKHVGSSSKPHHPPIKGQRVISTKACPAILDLICNAGLLRTIFEVGLFYPQLIYELVVNQPSDFNDLSAEEFHKLPIAYLTVKYAILHWIGISNWIPSTYASTISTSLGHFVYLVGTEVKVNVGEFIFNHLLRHVDTFAIYIPICFPRLLSGFILSQQPAILTLLDVVGTTLRIIPLSVRLFKGFHIPDVVAEFINAPGRTRAAAATHSTVGQPLVLFISLSNRLLQALMAESRSHTRHISKLSDRRTVLDAVLRDLRHVALEPPASPPDHQE</sequence>